<comment type="caution">
    <text evidence="3">The sequence shown here is derived from an EMBL/GenBank/DDBJ whole genome shotgun (WGS) entry which is preliminary data.</text>
</comment>
<evidence type="ECO:0000313" key="3">
    <source>
        <dbReference type="EMBL" id="KAK0172374.1"/>
    </source>
</evidence>
<proteinExistence type="predicted"/>
<evidence type="ECO:0000313" key="4">
    <source>
        <dbReference type="Proteomes" id="UP001168990"/>
    </source>
</evidence>
<dbReference type="GO" id="GO:0004222">
    <property type="term" value="F:metalloendopeptidase activity"/>
    <property type="evidence" value="ECO:0007669"/>
    <property type="project" value="InterPro"/>
</dbReference>
<dbReference type="InterPro" id="IPR024079">
    <property type="entry name" value="MetalloPept_cat_dom_sf"/>
</dbReference>
<dbReference type="EMBL" id="JAQQBS010000002">
    <property type="protein sequence ID" value="KAK0172374.1"/>
    <property type="molecule type" value="Genomic_DNA"/>
</dbReference>
<evidence type="ECO:0000256" key="1">
    <source>
        <dbReference type="PROSITE-ProRule" id="PRU00276"/>
    </source>
</evidence>
<dbReference type="SUPFAM" id="SSF55486">
    <property type="entry name" value="Metalloproteases ('zincins'), catalytic domain"/>
    <property type="match status" value="1"/>
</dbReference>
<keyword evidence="4" id="KW-1185">Reference proteome</keyword>
<accession>A0AA39KSR5</accession>
<protein>
    <recommendedName>
        <fullName evidence="2">Peptidase M12B domain-containing protein</fullName>
    </recommendedName>
</protein>
<dbReference type="Proteomes" id="UP001168990">
    <property type="component" value="Unassembled WGS sequence"/>
</dbReference>
<keyword evidence="1" id="KW-1015">Disulfide bond</keyword>
<reference evidence="3" key="1">
    <citation type="journal article" date="2023" name="bioRxiv">
        <title>Scaffold-level genome assemblies of two parasitoid biocontrol wasps reveal the parthenogenesis mechanism and an associated novel virus.</title>
        <authorList>
            <person name="Inwood S."/>
            <person name="Skelly J."/>
            <person name="Guhlin J."/>
            <person name="Harrop T."/>
            <person name="Goldson S."/>
            <person name="Dearden P."/>
        </authorList>
    </citation>
    <scope>NUCLEOTIDE SEQUENCE</scope>
    <source>
        <strain evidence="3">Irish</strain>
        <tissue evidence="3">Whole body</tissue>
    </source>
</reference>
<dbReference type="PROSITE" id="PS50215">
    <property type="entry name" value="ADAM_MEPRO"/>
    <property type="match status" value="1"/>
</dbReference>
<name>A0AA39KSR5_9HYME</name>
<sequence>MTKTAYVETLVLVNYDLVKELQTESDNFVPVVSYILTLFNIVDMLYSKIKEPIIKFNLAGIIIGTGPKSFSRLAKNCFEEVNYNGKLEEELDVNCANSFISTFCEQQKQQIPKGSYDVAVLLTRYGLHKYDYNAKTSTRKLKRLGGLAYSPSFKYFDLMKEGMMRPLVATISDRGEFESFPIIAHEIAHLLTVEHDSSLSQLRISGTPVIDCATNIKCKRGRCLQDFDGPIFMDGTQCANNKINFECNECSLLIATTSQERRSYTYKGIQGR</sequence>
<evidence type="ECO:0000259" key="2">
    <source>
        <dbReference type="PROSITE" id="PS50215"/>
    </source>
</evidence>
<feature type="binding site" evidence="1">
    <location>
        <position position="189"/>
    </location>
    <ligand>
        <name>Zn(2+)</name>
        <dbReference type="ChEBI" id="CHEBI:29105"/>
        <note>catalytic</note>
    </ligand>
</feature>
<keyword evidence="1" id="KW-0862">Zinc</keyword>
<dbReference type="Gene3D" id="3.40.390.10">
    <property type="entry name" value="Collagenase (Catalytic Domain)"/>
    <property type="match status" value="1"/>
</dbReference>
<dbReference type="InterPro" id="IPR001590">
    <property type="entry name" value="Peptidase_M12B"/>
</dbReference>
<feature type="domain" description="Peptidase M12B" evidence="2">
    <location>
        <begin position="5"/>
        <end position="252"/>
    </location>
</feature>
<feature type="active site" evidence="1">
    <location>
        <position position="186"/>
    </location>
</feature>
<dbReference type="AlphaFoldDB" id="A0AA39KSR5"/>
<feature type="binding site" evidence="1">
    <location>
        <position position="195"/>
    </location>
    <ligand>
        <name>Zn(2+)</name>
        <dbReference type="ChEBI" id="CHEBI:29105"/>
        <note>catalytic</note>
    </ligand>
</feature>
<feature type="binding site" evidence="1">
    <location>
        <position position="185"/>
    </location>
    <ligand>
        <name>Zn(2+)</name>
        <dbReference type="ChEBI" id="CHEBI:29105"/>
        <note>catalytic</note>
    </ligand>
</feature>
<organism evidence="3 4">
    <name type="scientific">Microctonus aethiopoides</name>
    <dbReference type="NCBI Taxonomy" id="144406"/>
    <lineage>
        <taxon>Eukaryota</taxon>
        <taxon>Metazoa</taxon>
        <taxon>Ecdysozoa</taxon>
        <taxon>Arthropoda</taxon>
        <taxon>Hexapoda</taxon>
        <taxon>Insecta</taxon>
        <taxon>Pterygota</taxon>
        <taxon>Neoptera</taxon>
        <taxon>Endopterygota</taxon>
        <taxon>Hymenoptera</taxon>
        <taxon>Apocrita</taxon>
        <taxon>Ichneumonoidea</taxon>
        <taxon>Braconidae</taxon>
        <taxon>Euphorinae</taxon>
        <taxon>Microctonus</taxon>
    </lineage>
</organism>
<feature type="non-terminal residue" evidence="3">
    <location>
        <position position="272"/>
    </location>
</feature>
<dbReference type="GO" id="GO:0046872">
    <property type="term" value="F:metal ion binding"/>
    <property type="evidence" value="ECO:0007669"/>
    <property type="project" value="UniProtKB-KW"/>
</dbReference>
<feature type="disulfide bond" evidence="1">
    <location>
        <begin position="218"/>
        <end position="223"/>
    </location>
</feature>
<gene>
    <name evidence="3" type="ORF">PV328_005700</name>
</gene>
<dbReference type="GO" id="GO:0006508">
    <property type="term" value="P:proteolysis"/>
    <property type="evidence" value="ECO:0007669"/>
    <property type="project" value="InterPro"/>
</dbReference>
<comment type="caution">
    <text evidence="1">Lacks conserved residue(s) required for the propagation of feature annotation.</text>
</comment>
<keyword evidence="1" id="KW-0479">Metal-binding</keyword>
<reference evidence="3" key="2">
    <citation type="submission" date="2023-03" db="EMBL/GenBank/DDBJ databases">
        <authorList>
            <person name="Inwood S.N."/>
            <person name="Skelly J.G."/>
            <person name="Guhlin J."/>
            <person name="Harrop T.W.R."/>
            <person name="Goldson S.G."/>
            <person name="Dearden P.K."/>
        </authorList>
    </citation>
    <scope>NUCLEOTIDE SEQUENCE</scope>
    <source>
        <strain evidence="3">Irish</strain>
        <tissue evidence="3">Whole body</tissue>
    </source>
</reference>